<dbReference type="Pfam" id="PF00266">
    <property type="entry name" value="Aminotran_5"/>
    <property type="match status" value="1"/>
</dbReference>
<dbReference type="PANTHER" id="PTHR43586:SF8">
    <property type="entry name" value="CYSTEINE DESULFURASE 1, CHLOROPLASTIC"/>
    <property type="match status" value="1"/>
</dbReference>
<dbReference type="GO" id="GO:0008483">
    <property type="term" value="F:transaminase activity"/>
    <property type="evidence" value="ECO:0007669"/>
    <property type="project" value="UniProtKB-KW"/>
</dbReference>
<dbReference type="InterPro" id="IPR015421">
    <property type="entry name" value="PyrdxlP-dep_Trfase_major"/>
</dbReference>
<dbReference type="InterPro" id="IPR015422">
    <property type="entry name" value="PyrdxlP-dep_Trfase_small"/>
</dbReference>
<evidence type="ECO:0000256" key="1">
    <source>
        <dbReference type="ARBA" id="ARBA00022898"/>
    </source>
</evidence>
<keyword evidence="3" id="KW-0032">Aminotransferase</keyword>
<dbReference type="PANTHER" id="PTHR43586">
    <property type="entry name" value="CYSTEINE DESULFURASE"/>
    <property type="match status" value="1"/>
</dbReference>
<keyword evidence="1" id="KW-0663">Pyridoxal phosphate</keyword>
<evidence type="ECO:0000259" key="2">
    <source>
        <dbReference type="Pfam" id="PF00266"/>
    </source>
</evidence>
<proteinExistence type="predicted"/>
<evidence type="ECO:0000313" key="3">
    <source>
        <dbReference type="EMBL" id="AIF10192.1"/>
    </source>
</evidence>
<dbReference type="SUPFAM" id="SSF53383">
    <property type="entry name" value="PLP-dependent transferases"/>
    <property type="match status" value="1"/>
</dbReference>
<organism evidence="3">
    <name type="scientific">uncultured marine group II/III euryarchaeote KM3_44_G05</name>
    <dbReference type="NCBI Taxonomy" id="1456448"/>
    <lineage>
        <taxon>Archaea</taxon>
        <taxon>Methanobacteriati</taxon>
        <taxon>Methanobacteriota</taxon>
        <taxon>environmental samples</taxon>
    </lineage>
</organism>
<feature type="domain" description="Aminotransferase class V" evidence="2">
    <location>
        <begin position="20"/>
        <end position="391"/>
    </location>
</feature>
<dbReference type="EMBL" id="KF900884">
    <property type="protein sequence ID" value="AIF10192.1"/>
    <property type="molecule type" value="Genomic_DNA"/>
</dbReference>
<keyword evidence="3" id="KW-0808">Transferase</keyword>
<dbReference type="Gene3D" id="3.40.640.10">
    <property type="entry name" value="Type I PLP-dependent aspartate aminotransferase-like (Major domain)"/>
    <property type="match status" value="1"/>
</dbReference>
<dbReference type="Gene3D" id="3.90.1150.10">
    <property type="entry name" value="Aspartate Aminotransferase, domain 1"/>
    <property type="match status" value="1"/>
</dbReference>
<reference evidence="3" key="1">
    <citation type="journal article" date="2014" name="Genome Biol. Evol.">
        <title>Pangenome evidence for extensive interdomain horizontal transfer affecting lineage core and shell genes in uncultured planktonic thaumarchaeota and euryarchaeota.</title>
        <authorList>
            <person name="Deschamps P."/>
            <person name="Zivanovic Y."/>
            <person name="Moreira D."/>
            <person name="Rodriguez-Valera F."/>
            <person name="Lopez-Garcia P."/>
        </authorList>
    </citation>
    <scope>NUCLEOTIDE SEQUENCE</scope>
</reference>
<dbReference type="AlphaFoldDB" id="A0A075H6W6"/>
<dbReference type="EC" id="2.8.1.7" evidence="3"/>
<name>A0A075H6W6_9EURY</name>
<accession>A0A075H6W6</accession>
<dbReference type="GO" id="GO:0031071">
    <property type="term" value="F:cysteine desulfurase activity"/>
    <property type="evidence" value="ECO:0007669"/>
    <property type="project" value="UniProtKB-EC"/>
</dbReference>
<gene>
    <name evidence="3" type="primary">sufS</name>
</gene>
<sequence length="404" mass="43082">MDTTTIREDFPTLREDNPLTYLDNACVTLRPDSVIEAVSQYYSQSPGCGGRSPHRWGSAVTQMVMRTRRAVADFIGGERNEVIFTHNATAAINQVAHGIDWKKGDVILTTDREHNSNLVPWLQLERRLGVDHQCVASHPDNTFDLDAFEAACAAVGDSLRLVAVPQVGNLDGVSVPIQEICKIAHDFNAEVLVDGAQSVPHSPTDVAALDCDYLAFSLHKMLGPSGMGVLWGREETLANLETISGGGQTVTMASESTLDFAPGPERLEGGLGNYAGIAGTAAAIDYLSGIDMAELHAHEISLNRIVTDGISGISGVDIIGPADAASRGGITAVTVEGADVHDLAIVLDEAGGVLVRSGFHCVNGWFQTHNLMAGSLRTSAYLYNTPEECKHFVDIFTEAVDALS</sequence>
<protein>
    <submittedName>
        <fullName evidence="3">Aminotransferase class V (SufS)</fullName>
        <ecNumber evidence="3">2.8.1.7</ecNumber>
    </submittedName>
</protein>
<dbReference type="InterPro" id="IPR000192">
    <property type="entry name" value="Aminotrans_V_dom"/>
</dbReference>
<dbReference type="InterPro" id="IPR015424">
    <property type="entry name" value="PyrdxlP-dep_Trfase"/>
</dbReference>